<dbReference type="Proteomes" id="UP001589608">
    <property type="component" value="Unassembled WGS sequence"/>
</dbReference>
<dbReference type="PANTHER" id="PTHR38479">
    <property type="entry name" value="LMO0824 PROTEIN"/>
    <property type="match status" value="1"/>
</dbReference>
<keyword evidence="3" id="KW-1185">Reference proteome</keyword>
<keyword evidence="2" id="KW-0238">DNA-binding</keyword>
<evidence type="ECO:0000256" key="1">
    <source>
        <dbReference type="SAM" id="MobiDB-lite"/>
    </source>
</evidence>
<dbReference type="PANTHER" id="PTHR38479:SF2">
    <property type="entry name" value="WINGED HELIX DNA-BINDING DOMAIN-CONTAINING PROTEIN"/>
    <property type="match status" value="1"/>
</dbReference>
<dbReference type="Pfam" id="PF06224">
    <property type="entry name" value="AlkZ-like"/>
    <property type="match status" value="1"/>
</dbReference>
<accession>A0ABV5LZ14</accession>
<dbReference type="GO" id="GO:0003677">
    <property type="term" value="F:DNA binding"/>
    <property type="evidence" value="ECO:0007669"/>
    <property type="project" value="UniProtKB-KW"/>
</dbReference>
<organism evidence="2 3">
    <name type="scientific">Dactylosporangium vinaceum</name>
    <dbReference type="NCBI Taxonomy" id="53362"/>
    <lineage>
        <taxon>Bacteria</taxon>
        <taxon>Bacillati</taxon>
        <taxon>Actinomycetota</taxon>
        <taxon>Actinomycetes</taxon>
        <taxon>Micromonosporales</taxon>
        <taxon>Micromonosporaceae</taxon>
        <taxon>Dactylosporangium</taxon>
    </lineage>
</organism>
<name>A0ABV5LZ14_9ACTN</name>
<dbReference type="InterPro" id="IPR009351">
    <property type="entry name" value="AlkZ-like"/>
</dbReference>
<reference evidence="2 3" key="1">
    <citation type="submission" date="2024-09" db="EMBL/GenBank/DDBJ databases">
        <authorList>
            <person name="Sun Q."/>
            <person name="Mori K."/>
        </authorList>
    </citation>
    <scope>NUCLEOTIDE SEQUENCE [LARGE SCALE GENOMIC DNA]</scope>
    <source>
        <strain evidence="2 3">JCM 3307</strain>
    </source>
</reference>
<proteinExistence type="predicted"/>
<evidence type="ECO:0000313" key="2">
    <source>
        <dbReference type="EMBL" id="MFB9441753.1"/>
    </source>
</evidence>
<evidence type="ECO:0000313" key="3">
    <source>
        <dbReference type="Proteomes" id="UP001589608"/>
    </source>
</evidence>
<gene>
    <name evidence="2" type="ORF">ACFFTR_01470</name>
</gene>
<comment type="caution">
    <text evidence="2">The sequence shown here is derived from an EMBL/GenBank/DDBJ whole genome shotgun (WGS) entry which is preliminary data.</text>
</comment>
<dbReference type="EMBL" id="JBHMCA010000007">
    <property type="protein sequence ID" value="MFB9441753.1"/>
    <property type="molecule type" value="Genomic_DNA"/>
</dbReference>
<dbReference type="RefSeq" id="WP_223097621.1">
    <property type="nucleotide sequence ID" value="NZ_CP061913.1"/>
</dbReference>
<sequence>MTDASGRPALSARALNRALLARQMLLERVDRPVPEVLEAMGGLQAQYAPSMYIGLWTRVAGFERDTLTRLLERREVVQATLLRSTIHLVSRADYWPMSIAIRDFRPVLDPALTKHLEQAIEQLRAGPVRRTELGPEIRGRLHLHLDLVRVPPAGTWERRRADVYGLAEDWLGEPPAPDPREPATAGPGEPQTAVRQAREHLIRRYLAAFGPAHRSAIADWAGLPVAVVQQALAGLELVTFRDTRGRELVDLPDAPRPDPETPAPVRFLPTYDATLLVHARRTLILPEQYRSRVFHVRMPQSIGTFLVDGQVAGTWQYKREGLQWESFETLPARVRRAVDAEAELLRSFHV</sequence>
<feature type="region of interest" description="Disordered" evidence="1">
    <location>
        <begin position="169"/>
        <end position="193"/>
    </location>
</feature>
<protein>
    <submittedName>
        <fullName evidence="2">Winged helix DNA-binding domain-containing protein</fullName>
    </submittedName>
</protein>